<reference evidence="1 2" key="1">
    <citation type="submission" date="2020-07" db="EMBL/GenBank/DDBJ databases">
        <title>Comparative genomics of pyrophilous fungi reveals a link between fire events and developmental genes.</title>
        <authorList>
            <consortium name="DOE Joint Genome Institute"/>
            <person name="Steindorff A.S."/>
            <person name="Carver A."/>
            <person name="Calhoun S."/>
            <person name="Stillman K."/>
            <person name="Liu H."/>
            <person name="Lipzen A."/>
            <person name="Pangilinan J."/>
            <person name="Labutti K."/>
            <person name="Bruns T.D."/>
            <person name="Grigoriev I.V."/>
        </authorList>
    </citation>
    <scope>NUCLEOTIDE SEQUENCE [LARGE SCALE GENOMIC DNA]</scope>
    <source>
        <strain evidence="1 2">CBS 144469</strain>
    </source>
</reference>
<evidence type="ECO:0000313" key="2">
    <source>
        <dbReference type="Proteomes" id="UP000521943"/>
    </source>
</evidence>
<dbReference type="Proteomes" id="UP000521943">
    <property type="component" value="Unassembled WGS sequence"/>
</dbReference>
<name>A0A8H6H9C4_9AGAR</name>
<proteinExistence type="predicted"/>
<accession>A0A8H6H9C4</accession>
<keyword evidence="2" id="KW-1185">Reference proteome</keyword>
<organism evidence="1 2">
    <name type="scientific">Ephemerocybe angulata</name>
    <dbReference type="NCBI Taxonomy" id="980116"/>
    <lineage>
        <taxon>Eukaryota</taxon>
        <taxon>Fungi</taxon>
        <taxon>Dikarya</taxon>
        <taxon>Basidiomycota</taxon>
        <taxon>Agaricomycotina</taxon>
        <taxon>Agaricomycetes</taxon>
        <taxon>Agaricomycetidae</taxon>
        <taxon>Agaricales</taxon>
        <taxon>Agaricineae</taxon>
        <taxon>Psathyrellaceae</taxon>
        <taxon>Ephemerocybe</taxon>
    </lineage>
</organism>
<gene>
    <name evidence="1" type="ORF">DFP72DRAFT_859854</name>
</gene>
<sequence length="242" mass="27461">MGKTKTRQGFGCLRMNGCEGNVFGRGEEENVLMGTHFTSRALHAHSAESLCRDFGRFEFHSLDIVLTEARSTSVLCTTLYTRNTPNHHLLAPFIAFNEFQRRNSELSPSVMTAVKPCDTSPCKKRKVLFTRWDKLPLSASPHSDWDRRAVDLSFKGGLDDQIGASYEIDSAHRLSINVARRRFRVREGLRRAGYGENTVGLHFGLFTLCLAYSTSRYVRKRSRGMRYVLTLNFSRLGLADDD</sequence>
<protein>
    <submittedName>
        <fullName evidence="1">Uncharacterized protein</fullName>
    </submittedName>
</protein>
<dbReference type="EMBL" id="JACGCI010000166">
    <property type="protein sequence ID" value="KAF6742839.1"/>
    <property type="molecule type" value="Genomic_DNA"/>
</dbReference>
<evidence type="ECO:0000313" key="1">
    <source>
        <dbReference type="EMBL" id="KAF6742839.1"/>
    </source>
</evidence>
<comment type="caution">
    <text evidence="1">The sequence shown here is derived from an EMBL/GenBank/DDBJ whole genome shotgun (WGS) entry which is preliminary data.</text>
</comment>
<dbReference type="AlphaFoldDB" id="A0A8H6H9C4"/>